<reference evidence="2 3" key="1">
    <citation type="journal article" date="2016" name="Nat. Commun.">
        <title>Thousands of microbial genomes shed light on interconnected biogeochemical processes in an aquifer system.</title>
        <authorList>
            <person name="Anantharaman K."/>
            <person name="Brown C.T."/>
            <person name="Hug L.A."/>
            <person name="Sharon I."/>
            <person name="Castelle C.J."/>
            <person name="Probst A.J."/>
            <person name="Thomas B.C."/>
            <person name="Singh A."/>
            <person name="Wilkins M.J."/>
            <person name="Karaoz U."/>
            <person name="Brodie E.L."/>
            <person name="Williams K.H."/>
            <person name="Hubbard S.S."/>
            <person name="Banfield J.F."/>
        </authorList>
    </citation>
    <scope>NUCLEOTIDE SEQUENCE [LARGE SCALE GENOMIC DNA]</scope>
</reference>
<dbReference type="EMBL" id="MGHL01000002">
    <property type="protein sequence ID" value="OGM70783.1"/>
    <property type="molecule type" value="Genomic_DNA"/>
</dbReference>
<organism evidence="2 3">
    <name type="scientific">Candidatus Woesebacteria bacterium RIFCSPLOWO2_01_FULL_44_14</name>
    <dbReference type="NCBI Taxonomy" id="1802525"/>
    <lineage>
        <taxon>Bacteria</taxon>
        <taxon>Candidatus Woeseibacteriota</taxon>
    </lineage>
</organism>
<dbReference type="Proteomes" id="UP000178429">
    <property type="component" value="Unassembled WGS sequence"/>
</dbReference>
<sequence length="267" mass="30316">MSWFNKPGRLISRSVGYDLDFLQLPHLRLSAKIDFVVKKYFSLITHPTSVSIMGKKYFYNERAGVAFLQSVFADNAFLINYCPSAKIVIDIGAHTGQFNFFCKHYLKAENVYSFEPIKQSFKTLSLNTQGKNIFPWAIALSPSVNLLIPNNNSYMASVFKLAPVFTLEKAEGKKLDEIRQINRLSRIDLLKIDTEGSELEVLKTCQKTLKKAKYVLVECSLNRPNSGDLTAISEFLYHTNKFKIIDIGRKYLTKSGSIDAVDILFSL</sequence>
<comment type="caution">
    <text evidence="2">The sequence shown here is derived from an EMBL/GenBank/DDBJ whole genome shotgun (WGS) entry which is preliminary data.</text>
</comment>
<dbReference type="STRING" id="1802525.A2975_02750"/>
<dbReference type="PANTHER" id="PTHR36973">
    <property type="entry name" value="SLL1456 PROTEIN-RELATED"/>
    <property type="match status" value="1"/>
</dbReference>
<dbReference type="InterPro" id="IPR006342">
    <property type="entry name" value="FkbM_mtfrase"/>
</dbReference>
<dbReference type="PANTHER" id="PTHR36973:SF4">
    <property type="entry name" value="NODULATION PROTEIN"/>
    <property type="match status" value="1"/>
</dbReference>
<gene>
    <name evidence="2" type="ORF">A2975_02750</name>
</gene>
<proteinExistence type="predicted"/>
<dbReference type="Pfam" id="PF05050">
    <property type="entry name" value="Methyltransf_21"/>
    <property type="match status" value="1"/>
</dbReference>
<dbReference type="GO" id="GO:0008171">
    <property type="term" value="F:O-methyltransferase activity"/>
    <property type="evidence" value="ECO:0007669"/>
    <property type="project" value="TreeGrafter"/>
</dbReference>
<name>A0A1F8C3B7_9BACT</name>
<dbReference type="Gene3D" id="3.40.50.150">
    <property type="entry name" value="Vaccinia Virus protein VP39"/>
    <property type="match status" value="1"/>
</dbReference>
<accession>A0A1F8C3B7</accession>
<evidence type="ECO:0000313" key="2">
    <source>
        <dbReference type="EMBL" id="OGM70783.1"/>
    </source>
</evidence>
<evidence type="ECO:0000259" key="1">
    <source>
        <dbReference type="Pfam" id="PF05050"/>
    </source>
</evidence>
<dbReference type="SUPFAM" id="SSF53335">
    <property type="entry name" value="S-adenosyl-L-methionine-dependent methyltransferases"/>
    <property type="match status" value="1"/>
</dbReference>
<dbReference type="InterPro" id="IPR053188">
    <property type="entry name" value="FkbM_Methyltransferase"/>
</dbReference>
<dbReference type="InterPro" id="IPR029063">
    <property type="entry name" value="SAM-dependent_MTases_sf"/>
</dbReference>
<dbReference type="NCBIfam" id="TIGR01444">
    <property type="entry name" value="fkbM_fam"/>
    <property type="match status" value="1"/>
</dbReference>
<dbReference type="AlphaFoldDB" id="A0A1F8C3B7"/>
<protein>
    <recommendedName>
        <fullName evidence="1">Methyltransferase FkbM domain-containing protein</fullName>
    </recommendedName>
</protein>
<feature type="domain" description="Methyltransferase FkbM" evidence="1">
    <location>
        <begin position="90"/>
        <end position="224"/>
    </location>
</feature>
<evidence type="ECO:0000313" key="3">
    <source>
        <dbReference type="Proteomes" id="UP000178429"/>
    </source>
</evidence>